<gene>
    <name evidence="1" type="ORF">Godav_023530</name>
</gene>
<protein>
    <submittedName>
        <fullName evidence="1">Uncharacterized protein</fullName>
    </submittedName>
</protein>
<evidence type="ECO:0000313" key="1">
    <source>
        <dbReference type="EMBL" id="MBA0628899.1"/>
    </source>
</evidence>
<accession>A0A7J8SS59</accession>
<proteinExistence type="predicted"/>
<name>A0A7J8SS59_GOSDV</name>
<keyword evidence="2" id="KW-1185">Reference proteome</keyword>
<organism evidence="1 2">
    <name type="scientific">Gossypium davidsonii</name>
    <name type="common">Davidson's cotton</name>
    <name type="synonym">Gossypium klotzschianum subsp. davidsonii</name>
    <dbReference type="NCBI Taxonomy" id="34287"/>
    <lineage>
        <taxon>Eukaryota</taxon>
        <taxon>Viridiplantae</taxon>
        <taxon>Streptophyta</taxon>
        <taxon>Embryophyta</taxon>
        <taxon>Tracheophyta</taxon>
        <taxon>Spermatophyta</taxon>
        <taxon>Magnoliopsida</taxon>
        <taxon>eudicotyledons</taxon>
        <taxon>Gunneridae</taxon>
        <taxon>Pentapetalae</taxon>
        <taxon>rosids</taxon>
        <taxon>malvids</taxon>
        <taxon>Malvales</taxon>
        <taxon>Malvaceae</taxon>
        <taxon>Malvoideae</taxon>
        <taxon>Gossypium</taxon>
    </lineage>
</organism>
<comment type="caution">
    <text evidence="1">The sequence shown here is derived from an EMBL/GenBank/DDBJ whole genome shotgun (WGS) entry which is preliminary data.</text>
</comment>
<dbReference type="EMBL" id="JABFAC010000011">
    <property type="protein sequence ID" value="MBA0628899.1"/>
    <property type="molecule type" value="Genomic_DNA"/>
</dbReference>
<sequence length="119" mass="13655">MAGEHIPVRQYESKMMHDNTPYADEGDEVPHALSLSYCDMIMYHDYSGVKSMVLFWTFESSRMRRLSPACGGKGLRMDYEALSRWAIKTENQHAAFLLKLDTLAREVHIFVSFSFSGLP</sequence>
<reference evidence="1 2" key="1">
    <citation type="journal article" date="2019" name="Genome Biol. Evol.">
        <title>Insights into the evolution of the New World diploid cottons (Gossypium, subgenus Houzingenia) based on genome sequencing.</title>
        <authorList>
            <person name="Grover C.E."/>
            <person name="Arick M.A. 2nd"/>
            <person name="Thrash A."/>
            <person name="Conover J.L."/>
            <person name="Sanders W.S."/>
            <person name="Peterson D.G."/>
            <person name="Frelichowski J.E."/>
            <person name="Scheffler J.A."/>
            <person name="Scheffler B.E."/>
            <person name="Wendel J.F."/>
        </authorList>
    </citation>
    <scope>NUCLEOTIDE SEQUENCE [LARGE SCALE GENOMIC DNA]</scope>
    <source>
        <strain evidence="1">27</strain>
        <tissue evidence="1">Leaf</tissue>
    </source>
</reference>
<dbReference type="Proteomes" id="UP000593561">
    <property type="component" value="Unassembled WGS sequence"/>
</dbReference>
<evidence type="ECO:0000313" key="2">
    <source>
        <dbReference type="Proteomes" id="UP000593561"/>
    </source>
</evidence>
<dbReference type="AlphaFoldDB" id="A0A7J8SS59"/>